<dbReference type="EMBL" id="CP016076">
    <property type="protein sequence ID" value="APU14607.1"/>
    <property type="molecule type" value="Genomic_DNA"/>
</dbReference>
<sequence length="183" mass="19771">MSDAVRPARRSARPVAGRALPGGRVADRLSIPSVRILELLDAMPDRTESTPESIARGKQTLLITFRRDGSRVATPVWAARTAGIVYVRTQRPSGKVKRVRREPRVLLAPCTTRGVPTAPAVPARARLLGPAEEASAELALRRGYRLVRAACALIQDLLRVDMCYLEIVLDDSAATEAGDPVTG</sequence>
<dbReference type="KEGG" id="acad:UA74_12745"/>
<reference evidence="3" key="1">
    <citation type="submission" date="2016-06" db="EMBL/GenBank/DDBJ databases">
        <title>Complete genome sequence of Actinoalloteichus fjordicus DSM 46855 (=ADI127-17), type strain of the new species Actinoalloteichus fjordicus.</title>
        <authorList>
            <person name="Ruckert C."/>
            <person name="Nouioui I."/>
            <person name="Willmese J."/>
            <person name="van Wezel G."/>
            <person name="Klenk H.-P."/>
            <person name="Kalinowski J."/>
            <person name="Zotchev S.B."/>
        </authorList>
    </citation>
    <scope>NUCLEOTIDE SEQUENCE [LARGE SCALE GENOMIC DNA]</scope>
    <source>
        <strain evidence="3">ADI127-7</strain>
    </source>
</reference>
<evidence type="ECO:0000256" key="1">
    <source>
        <dbReference type="ARBA" id="ARBA00023002"/>
    </source>
</evidence>
<dbReference type="InterPro" id="IPR052019">
    <property type="entry name" value="F420H2_bilvrd_red/Heme_oxyg"/>
</dbReference>
<dbReference type="NCBIfam" id="TIGR03666">
    <property type="entry name" value="Rv2061_F420"/>
    <property type="match status" value="1"/>
</dbReference>
<protein>
    <submittedName>
        <fullName evidence="2">PPOX class putative F420-dependent enzyme</fullName>
    </submittedName>
</protein>
<dbReference type="Gene3D" id="2.30.110.10">
    <property type="entry name" value="Electron Transport, Fmn-binding Protein, Chain A"/>
    <property type="match status" value="1"/>
</dbReference>
<gene>
    <name evidence="2" type="ORF">UA74_12745</name>
</gene>
<organism evidence="2 3">
    <name type="scientific">Actinoalloteichus fjordicus</name>
    <dbReference type="NCBI Taxonomy" id="1612552"/>
    <lineage>
        <taxon>Bacteria</taxon>
        <taxon>Bacillati</taxon>
        <taxon>Actinomycetota</taxon>
        <taxon>Actinomycetes</taxon>
        <taxon>Pseudonocardiales</taxon>
        <taxon>Pseudonocardiaceae</taxon>
        <taxon>Actinoalloteichus</taxon>
    </lineage>
</organism>
<dbReference type="GO" id="GO:0005829">
    <property type="term" value="C:cytosol"/>
    <property type="evidence" value="ECO:0007669"/>
    <property type="project" value="TreeGrafter"/>
</dbReference>
<accession>A0AAC9LBM5</accession>
<proteinExistence type="predicted"/>
<dbReference type="PANTHER" id="PTHR35176:SF11">
    <property type="entry name" value="PYRIDOXAMINE 5'-PHOSPHATE OXIDASE FAMILY PROTEIN"/>
    <property type="match status" value="1"/>
</dbReference>
<dbReference type="SUPFAM" id="SSF50475">
    <property type="entry name" value="FMN-binding split barrel"/>
    <property type="match status" value="1"/>
</dbReference>
<evidence type="ECO:0000313" key="3">
    <source>
        <dbReference type="Proteomes" id="UP000185511"/>
    </source>
</evidence>
<dbReference type="Proteomes" id="UP000185511">
    <property type="component" value="Chromosome"/>
</dbReference>
<dbReference type="AlphaFoldDB" id="A0AAC9LBM5"/>
<evidence type="ECO:0000313" key="2">
    <source>
        <dbReference type="EMBL" id="APU14607.1"/>
    </source>
</evidence>
<dbReference type="InterPro" id="IPR012349">
    <property type="entry name" value="Split_barrel_FMN-bd"/>
</dbReference>
<dbReference type="RefSeq" id="WP_198043005.1">
    <property type="nucleotide sequence ID" value="NZ_CP016076.1"/>
</dbReference>
<dbReference type="InterPro" id="IPR019965">
    <property type="entry name" value="PPOX_F420-dep_Rv2061_put"/>
</dbReference>
<keyword evidence="3" id="KW-1185">Reference proteome</keyword>
<name>A0AAC9LBM5_9PSEU</name>
<keyword evidence="1" id="KW-0560">Oxidoreductase</keyword>
<dbReference type="GO" id="GO:0016627">
    <property type="term" value="F:oxidoreductase activity, acting on the CH-CH group of donors"/>
    <property type="evidence" value="ECO:0007669"/>
    <property type="project" value="TreeGrafter"/>
</dbReference>
<dbReference type="GO" id="GO:0070967">
    <property type="term" value="F:coenzyme F420 binding"/>
    <property type="evidence" value="ECO:0007669"/>
    <property type="project" value="TreeGrafter"/>
</dbReference>
<dbReference type="PANTHER" id="PTHR35176">
    <property type="entry name" value="HEME OXYGENASE HI_0854-RELATED"/>
    <property type="match status" value="1"/>
</dbReference>